<dbReference type="Pfam" id="PF14891">
    <property type="entry name" value="Peptidase_M91"/>
    <property type="match status" value="1"/>
</dbReference>
<protein>
    <submittedName>
        <fullName evidence="1">M91 family zinc metallopeptidase</fullName>
    </submittedName>
</protein>
<comment type="caution">
    <text evidence="1">The sequence shown here is derived from an EMBL/GenBank/DDBJ whole genome shotgun (WGS) entry which is preliminary data.</text>
</comment>
<keyword evidence="2" id="KW-1185">Reference proteome</keyword>
<reference evidence="1" key="1">
    <citation type="journal article" date="2022" name="Arch. Microbiol.">
        <title>Microbulbifer okhotskensis sp. nov., isolated from a deep bottom sediment of the Okhotsk Sea.</title>
        <authorList>
            <person name="Romanenko L."/>
            <person name="Kurilenko V."/>
            <person name="Otstavnykh N."/>
            <person name="Velansky P."/>
            <person name="Isaeva M."/>
            <person name="Mikhailov V."/>
        </authorList>
    </citation>
    <scope>NUCLEOTIDE SEQUENCE</scope>
    <source>
        <strain evidence="1">OS29</strain>
    </source>
</reference>
<evidence type="ECO:0000313" key="1">
    <source>
        <dbReference type="EMBL" id="MCO1335528.1"/>
    </source>
</evidence>
<accession>A0A9X2ETI8</accession>
<dbReference type="EMBL" id="JALBWM010000067">
    <property type="protein sequence ID" value="MCO1335528.1"/>
    <property type="molecule type" value="Genomic_DNA"/>
</dbReference>
<dbReference type="AlphaFoldDB" id="A0A9X2ETI8"/>
<dbReference type="RefSeq" id="WP_252470283.1">
    <property type="nucleotide sequence ID" value="NZ_JALBWM010000067.1"/>
</dbReference>
<proteinExistence type="predicted"/>
<sequence>MGLCIDSNNIVFIAQVRTNLNTLLGGVGTALTYTQEKYRTGGRYVLRVTEGLGILTAAGLRAHSTTLIRRLIASPHDTRITEHHALGFRPDKWMKDQIWSGFKSYIPMVSADQGFMAKVMSAGSSGVVMWNNTIFQTANLTNNGTVVMGNCPSYITLGHELVHADRCNRGRYLSGSTNSTFLADERQAPMGRVLRQQPAPLTMGRIANAGLNIIYNNITVPNPNNNISTRTSGWVWVGGSMELREEIATVGLSDDQGNVPIDPLVINENMIRAEHGVAKRMKYGQIRNLN</sequence>
<name>A0A9X2ETI8_9GAMM</name>
<evidence type="ECO:0000313" key="2">
    <source>
        <dbReference type="Proteomes" id="UP001139028"/>
    </source>
</evidence>
<dbReference type="InterPro" id="IPR028208">
    <property type="entry name" value="Effector_pro_NleD-like"/>
</dbReference>
<organism evidence="1 2">
    <name type="scientific">Microbulbifer okhotskensis</name>
    <dbReference type="NCBI Taxonomy" id="2926617"/>
    <lineage>
        <taxon>Bacteria</taxon>
        <taxon>Pseudomonadati</taxon>
        <taxon>Pseudomonadota</taxon>
        <taxon>Gammaproteobacteria</taxon>
        <taxon>Cellvibrionales</taxon>
        <taxon>Microbulbiferaceae</taxon>
        <taxon>Microbulbifer</taxon>
    </lineage>
</organism>
<dbReference type="Proteomes" id="UP001139028">
    <property type="component" value="Unassembled WGS sequence"/>
</dbReference>
<gene>
    <name evidence="1" type="ORF">MO867_14405</name>
</gene>